<sequence length="312" mass="34271">MVRDWGLGGELHGQGWLGIGAKAANSMGKTLWLAMRRRASMLDLDSGPASSPTHHWDRGAKTWVARHSGKTRQSVHSDRPTCAWASEDARAKGSQRGAWLRPSDRLRQTWAGLGIDHVGLPGRPWSGRATPGGGYGEEGLCGQVADYHADQQCKTQGQHMWLAVGEPRGLGTQESESVHFLLIEAIKRLGKWFPVIGLCALLFGHLGLSKDAGPCCHHGCRIVKVDPVTNWYQSPRLWLGSGARSRMNDLRERLARVEDFVGVPQSDGAESLAVQGEQQARTIASLREALQELSRTMTERFEMVVRNVESLA</sequence>
<dbReference type="Proteomes" id="UP001187192">
    <property type="component" value="Unassembled WGS sequence"/>
</dbReference>
<comment type="caution">
    <text evidence="1">The sequence shown here is derived from an EMBL/GenBank/DDBJ whole genome shotgun (WGS) entry which is preliminary data.</text>
</comment>
<gene>
    <name evidence="1" type="ORF">TIFTF001_054743</name>
</gene>
<dbReference type="AlphaFoldDB" id="A0AA88EEI8"/>
<evidence type="ECO:0000313" key="1">
    <source>
        <dbReference type="EMBL" id="GMN72523.1"/>
    </source>
</evidence>
<accession>A0AA88EEI8</accession>
<keyword evidence="2" id="KW-1185">Reference proteome</keyword>
<organism evidence="1 2">
    <name type="scientific">Ficus carica</name>
    <name type="common">Common fig</name>
    <dbReference type="NCBI Taxonomy" id="3494"/>
    <lineage>
        <taxon>Eukaryota</taxon>
        <taxon>Viridiplantae</taxon>
        <taxon>Streptophyta</taxon>
        <taxon>Embryophyta</taxon>
        <taxon>Tracheophyta</taxon>
        <taxon>Spermatophyta</taxon>
        <taxon>Magnoliopsida</taxon>
        <taxon>eudicotyledons</taxon>
        <taxon>Gunneridae</taxon>
        <taxon>Pentapetalae</taxon>
        <taxon>rosids</taxon>
        <taxon>fabids</taxon>
        <taxon>Rosales</taxon>
        <taxon>Moraceae</taxon>
        <taxon>Ficeae</taxon>
        <taxon>Ficus</taxon>
    </lineage>
</organism>
<name>A0AA88EEI8_FICCA</name>
<reference evidence="1" key="1">
    <citation type="submission" date="2023-07" db="EMBL/GenBank/DDBJ databases">
        <title>draft genome sequence of fig (Ficus carica).</title>
        <authorList>
            <person name="Takahashi T."/>
            <person name="Nishimura K."/>
        </authorList>
    </citation>
    <scope>NUCLEOTIDE SEQUENCE</scope>
</reference>
<protein>
    <submittedName>
        <fullName evidence="1">Uncharacterized protein</fullName>
    </submittedName>
</protein>
<feature type="non-terminal residue" evidence="1">
    <location>
        <position position="1"/>
    </location>
</feature>
<dbReference type="EMBL" id="BTGU01015542">
    <property type="protein sequence ID" value="GMN72523.1"/>
    <property type="molecule type" value="Genomic_DNA"/>
</dbReference>
<proteinExistence type="predicted"/>
<evidence type="ECO:0000313" key="2">
    <source>
        <dbReference type="Proteomes" id="UP001187192"/>
    </source>
</evidence>